<evidence type="ECO:0000256" key="2">
    <source>
        <dbReference type="ARBA" id="ARBA00004141"/>
    </source>
</evidence>
<feature type="transmembrane region" description="Helical" evidence="14">
    <location>
        <begin position="55"/>
        <end position="73"/>
    </location>
</feature>
<dbReference type="PANTHER" id="PTHR12101:SF17">
    <property type="entry name" value="BLOOD VESSEL EPICARDIAL SUBSTANCE"/>
    <property type="match status" value="1"/>
</dbReference>
<evidence type="ECO:0000256" key="6">
    <source>
        <dbReference type="ARBA" id="ARBA00022473"/>
    </source>
</evidence>
<gene>
    <name evidence="16" type="ORF">TrCOL_g12498</name>
</gene>
<evidence type="ECO:0000313" key="17">
    <source>
        <dbReference type="Proteomes" id="UP001165065"/>
    </source>
</evidence>
<dbReference type="Gene3D" id="2.60.120.10">
    <property type="entry name" value="Jelly Rolls"/>
    <property type="match status" value="1"/>
</dbReference>
<sequence>MNESLSNMCGHFSFILLGTSYITSDIFHLRILAMSGISLSILFQYYRPLPLFIPIRWNALFLITNAGMIAALLSERNEANKMSDNERELYDREFKQMGFTPVEYYRLVRAGRRRQVKQGSYLCEESQVQKNMYFLLSGSIEVSIDSTNNPTAEVSPSGSQQITRRRSRVASISPNSFIGEMTFLTYLQESRRSTSASTTCIANEDSEVLEWDFEELATALETEKNRGVKNALQAKLSNDLRKKLSAMTSTGA</sequence>
<dbReference type="CDD" id="cd00038">
    <property type="entry name" value="CAP_ED"/>
    <property type="match status" value="1"/>
</dbReference>
<evidence type="ECO:0000256" key="9">
    <source>
        <dbReference type="ARBA" id="ARBA00022889"/>
    </source>
</evidence>
<keyword evidence="13" id="KW-0325">Glycoprotein</keyword>
<evidence type="ECO:0000256" key="12">
    <source>
        <dbReference type="ARBA" id="ARBA00023136"/>
    </source>
</evidence>
<comment type="similarity">
    <text evidence="4">Belongs to the popeye family.</text>
</comment>
<protein>
    <recommendedName>
        <fullName evidence="15">Cyclic nucleotide-binding domain-containing protein</fullName>
    </recommendedName>
</protein>
<keyword evidence="5" id="KW-0796">Tight junction</keyword>
<dbReference type="PANTHER" id="PTHR12101">
    <property type="entry name" value="POPEYE DOMAIN CONTAINING PROTEIN"/>
    <property type="match status" value="1"/>
</dbReference>
<reference evidence="17" key="1">
    <citation type="journal article" date="2023" name="Commun. Biol.">
        <title>Genome analysis of Parmales, the sister group of diatoms, reveals the evolutionary specialization of diatoms from phago-mixotrophs to photoautotrophs.</title>
        <authorList>
            <person name="Ban H."/>
            <person name="Sato S."/>
            <person name="Yoshikawa S."/>
            <person name="Yamada K."/>
            <person name="Nakamura Y."/>
            <person name="Ichinomiya M."/>
            <person name="Sato N."/>
            <person name="Blanc-Mathieu R."/>
            <person name="Endo H."/>
            <person name="Kuwata A."/>
            <person name="Ogata H."/>
        </authorList>
    </citation>
    <scope>NUCLEOTIDE SEQUENCE [LARGE SCALE GENOMIC DNA]</scope>
</reference>
<dbReference type="InterPro" id="IPR055272">
    <property type="entry name" value="POPDC1-3_dom"/>
</dbReference>
<evidence type="ECO:0000256" key="3">
    <source>
        <dbReference type="ARBA" id="ARBA00004435"/>
    </source>
</evidence>
<dbReference type="SUPFAM" id="SSF51206">
    <property type="entry name" value="cAMP-binding domain-like"/>
    <property type="match status" value="1"/>
</dbReference>
<dbReference type="Proteomes" id="UP001165065">
    <property type="component" value="Unassembled WGS sequence"/>
</dbReference>
<evidence type="ECO:0000256" key="7">
    <source>
        <dbReference type="ARBA" id="ARBA00022475"/>
    </source>
</evidence>
<keyword evidence="8 14" id="KW-0812">Transmembrane</keyword>
<feature type="transmembrane region" description="Helical" evidence="14">
    <location>
        <begin position="12"/>
        <end position="43"/>
    </location>
</feature>
<dbReference type="GO" id="GO:0005923">
    <property type="term" value="C:bicellular tight junction"/>
    <property type="evidence" value="ECO:0007669"/>
    <property type="project" value="UniProtKB-SubCell"/>
</dbReference>
<evidence type="ECO:0000256" key="1">
    <source>
        <dbReference type="ARBA" id="ARBA00004124"/>
    </source>
</evidence>
<proteinExistence type="inferred from homology"/>
<comment type="subcellular location">
    <subcellularLocation>
        <location evidence="3">Cell junction</location>
        <location evidence="3">Tight junction</location>
    </subcellularLocation>
    <subcellularLocation>
        <location evidence="1">Lateral cell membrane</location>
    </subcellularLocation>
    <subcellularLocation>
        <location evidence="2">Membrane</location>
        <topology evidence="2">Multi-pass membrane protein</topology>
    </subcellularLocation>
</comment>
<evidence type="ECO:0000256" key="14">
    <source>
        <dbReference type="SAM" id="Phobius"/>
    </source>
</evidence>
<evidence type="ECO:0000259" key="15">
    <source>
        <dbReference type="PROSITE" id="PS50042"/>
    </source>
</evidence>
<keyword evidence="12 14" id="KW-0472">Membrane</keyword>
<accession>A0A9W7GN11</accession>
<dbReference type="PROSITE" id="PS50042">
    <property type="entry name" value="CNMP_BINDING_3"/>
    <property type="match status" value="1"/>
</dbReference>
<evidence type="ECO:0000256" key="5">
    <source>
        <dbReference type="ARBA" id="ARBA00022427"/>
    </source>
</evidence>
<dbReference type="InterPro" id="IPR000595">
    <property type="entry name" value="cNMP-bd_dom"/>
</dbReference>
<keyword evidence="11 14" id="KW-1133">Transmembrane helix</keyword>
<dbReference type="Pfam" id="PF00027">
    <property type="entry name" value="cNMP_binding"/>
    <property type="match status" value="1"/>
</dbReference>
<keyword evidence="9" id="KW-0130">Cell adhesion</keyword>
<dbReference type="GO" id="GO:0016328">
    <property type="term" value="C:lateral plasma membrane"/>
    <property type="evidence" value="ECO:0007669"/>
    <property type="project" value="UniProtKB-SubCell"/>
</dbReference>
<dbReference type="Pfam" id="PF04831">
    <property type="entry name" value="POPDC1-3"/>
    <property type="match status" value="1"/>
</dbReference>
<dbReference type="AlphaFoldDB" id="A0A9W7GN11"/>
<evidence type="ECO:0000256" key="13">
    <source>
        <dbReference type="ARBA" id="ARBA00023180"/>
    </source>
</evidence>
<evidence type="ECO:0000313" key="16">
    <source>
        <dbReference type="EMBL" id="GMI48682.1"/>
    </source>
</evidence>
<comment type="caution">
    <text evidence="16">The sequence shown here is derived from an EMBL/GenBank/DDBJ whole genome shotgun (WGS) entry which is preliminary data.</text>
</comment>
<dbReference type="OrthoDB" id="425611at2759"/>
<keyword evidence="6" id="KW-0217">Developmental protein</keyword>
<dbReference type="GO" id="GO:0030552">
    <property type="term" value="F:cAMP binding"/>
    <property type="evidence" value="ECO:0007669"/>
    <property type="project" value="TreeGrafter"/>
</dbReference>
<dbReference type="SMART" id="SM00100">
    <property type="entry name" value="cNMP"/>
    <property type="match status" value="1"/>
</dbReference>
<evidence type="ECO:0000256" key="4">
    <source>
        <dbReference type="ARBA" id="ARBA00007146"/>
    </source>
</evidence>
<evidence type="ECO:0000256" key="10">
    <source>
        <dbReference type="ARBA" id="ARBA00022949"/>
    </source>
</evidence>
<feature type="domain" description="Cyclic nucleotide-binding" evidence="15">
    <location>
        <begin position="103"/>
        <end position="199"/>
    </location>
</feature>
<dbReference type="InterPro" id="IPR006916">
    <property type="entry name" value="POPDC1-3"/>
</dbReference>
<name>A0A9W7GN11_9STRA</name>
<dbReference type="InterPro" id="IPR014710">
    <property type="entry name" value="RmlC-like_jellyroll"/>
</dbReference>
<evidence type="ECO:0000256" key="8">
    <source>
        <dbReference type="ARBA" id="ARBA00022692"/>
    </source>
</evidence>
<dbReference type="GO" id="GO:0007155">
    <property type="term" value="P:cell adhesion"/>
    <property type="evidence" value="ECO:0007669"/>
    <property type="project" value="UniProtKB-KW"/>
</dbReference>
<dbReference type="EMBL" id="BRYA01000417">
    <property type="protein sequence ID" value="GMI48682.1"/>
    <property type="molecule type" value="Genomic_DNA"/>
</dbReference>
<dbReference type="InterPro" id="IPR018490">
    <property type="entry name" value="cNMP-bd_dom_sf"/>
</dbReference>
<organism evidence="16 17">
    <name type="scientific">Triparma columacea</name>
    <dbReference type="NCBI Taxonomy" id="722753"/>
    <lineage>
        <taxon>Eukaryota</taxon>
        <taxon>Sar</taxon>
        <taxon>Stramenopiles</taxon>
        <taxon>Ochrophyta</taxon>
        <taxon>Bolidophyceae</taxon>
        <taxon>Parmales</taxon>
        <taxon>Triparmaceae</taxon>
        <taxon>Triparma</taxon>
    </lineage>
</organism>
<evidence type="ECO:0000256" key="11">
    <source>
        <dbReference type="ARBA" id="ARBA00022989"/>
    </source>
</evidence>
<keyword evidence="17" id="KW-1185">Reference proteome</keyword>
<keyword evidence="10" id="KW-0965">Cell junction</keyword>
<keyword evidence="7" id="KW-1003">Cell membrane</keyword>